<dbReference type="GO" id="GO:0006779">
    <property type="term" value="P:porphyrin-containing compound biosynthetic process"/>
    <property type="evidence" value="ECO:0007669"/>
    <property type="project" value="InterPro"/>
</dbReference>
<name>A0A1V6C633_UNCT6</name>
<dbReference type="AlphaFoldDB" id="A0A1V6C633"/>
<dbReference type="InterPro" id="IPR000257">
    <property type="entry name" value="Uroporphyrinogen_deCOase"/>
</dbReference>
<reference evidence="2" key="1">
    <citation type="submission" date="2017-02" db="EMBL/GenBank/DDBJ databases">
        <title>Delving into the versatile metabolic prowess of the omnipresent phylum Bacteroidetes.</title>
        <authorList>
            <person name="Nobu M.K."/>
            <person name="Mei R."/>
            <person name="Narihiro T."/>
            <person name="Kuroda K."/>
            <person name="Liu W.-T."/>
        </authorList>
    </citation>
    <scope>NUCLEOTIDE SEQUENCE</scope>
    <source>
        <strain evidence="2">ADurb.Bin131</strain>
    </source>
</reference>
<dbReference type="SUPFAM" id="SSF51726">
    <property type="entry name" value="UROD/MetE-like"/>
    <property type="match status" value="1"/>
</dbReference>
<keyword evidence="2" id="KW-0808">Transferase</keyword>
<protein>
    <submittedName>
        <fullName evidence="2">Methylcobalamin:coenzyme M methyltransferase</fullName>
    </submittedName>
</protein>
<gene>
    <name evidence="2" type="ORF">BWX89_01335</name>
</gene>
<dbReference type="PANTHER" id="PTHR47099:SF1">
    <property type="entry name" value="METHYLCOBAMIDE:COM METHYLTRANSFERASE MTBA"/>
    <property type="match status" value="1"/>
</dbReference>
<evidence type="ECO:0000259" key="1">
    <source>
        <dbReference type="Pfam" id="PF01208"/>
    </source>
</evidence>
<dbReference type="Proteomes" id="UP000485562">
    <property type="component" value="Unassembled WGS sequence"/>
</dbReference>
<feature type="domain" description="Uroporphyrinogen decarboxylase (URO-D)" evidence="1">
    <location>
        <begin position="104"/>
        <end position="347"/>
    </location>
</feature>
<dbReference type="Pfam" id="PF01208">
    <property type="entry name" value="URO-D"/>
    <property type="match status" value="1"/>
</dbReference>
<dbReference type="GO" id="GO:0004853">
    <property type="term" value="F:uroporphyrinogen decarboxylase activity"/>
    <property type="evidence" value="ECO:0007669"/>
    <property type="project" value="InterPro"/>
</dbReference>
<dbReference type="InterPro" id="IPR038071">
    <property type="entry name" value="UROD/MetE-like_sf"/>
</dbReference>
<dbReference type="Gene3D" id="3.20.20.210">
    <property type="match status" value="1"/>
</dbReference>
<dbReference type="EMBL" id="MWDQ01000131">
    <property type="protein sequence ID" value="OQB72383.1"/>
    <property type="molecule type" value="Genomic_DNA"/>
</dbReference>
<dbReference type="GO" id="GO:0008168">
    <property type="term" value="F:methyltransferase activity"/>
    <property type="evidence" value="ECO:0007669"/>
    <property type="project" value="UniProtKB-KW"/>
</dbReference>
<keyword evidence="2" id="KW-0489">Methyltransferase</keyword>
<comment type="caution">
    <text evidence="2">The sequence shown here is derived from an EMBL/GenBank/DDBJ whole genome shotgun (WGS) entry which is preliminary data.</text>
</comment>
<proteinExistence type="predicted"/>
<dbReference type="GO" id="GO:0032259">
    <property type="term" value="P:methylation"/>
    <property type="evidence" value="ECO:0007669"/>
    <property type="project" value="UniProtKB-KW"/>
</dbReference>
<accession>A0A1V6C633</accession>
<dbReference type="InterPro" id="IPR052024">
    <property type="entry name" value="Methanogen_methyltrans"/>
</dbReference>
<sequence>MTPRERWMSNFHFKPVDRIFNREFGWWTDTLDKWHNEGLPLEIDTIEKGDVFFGFDRMTYVPIKLGLDPVFEERIIEETNQYRILQDSSGTILKCFKDGKSTIPHFIKFPIENKNDWLKFRNRLNPYSNRYPSEKEWKRFKEDAKNSRFPIVISGGSLFGWIRNWMGFENCLMAFYDQPNLIEEIIDYLCDFILSVDERALLEINIDTVSMWEDMAFKTQPMISPALFKKYLVPRYKKMSERFRKAGIDLIFIDCDGNINEIVELWLDAGINIMFPLEINSGSDPVALRKKFGKKILLMGGVDKKALIEGPKAIDRELNRIKTTVEEGGYIPHVDHRVPPDVSLRNYLYYLKKKKEIFNIFDWEIPSL</sequence>
<evidence type="ECO:0000313" key="2">
    <source>
        <dbReference type="EMBL" id="OQB72383.1"/>
    </source>
</evidence>
<organism evidence="2">
    <name type="scientific">candidate division TA06 bacterium ADurb.Bin131</name>
    <dbReference type="NCBI Taxonomy" id="1852827"/>
    <lineage>
        <taxon>Bacteria</taxon>
        <taxon>Bacteria division TA06</taxon>
    </lineage>
</organism>
<dbReference type="PANTHER" id="PTHR47099">
    <property type="entry name" value="METHYLCOBAMIDE:COM METHYLTRANSFERASE MTBA"/>
    <property type="match status" value="1"/>
</dbReference>